<keyword evidence="3" id="KW-1185">Reference proteome</keyword>
<organism evidence="2 3">
    <name type="scientific">Paenibacillus helianthi</name>
    <dbReference type="NCBI Taxonomy" id="1349432"/>
    <lineage>
        <taxon>Bacteria</taxon>
        <taxon>Bacillati</taxon>
        <taxon>Bacillota</taxon>
        <taxon>Bacilli</taxon>
        <taxon>Bacillales</taxon>
        <taxon>Paenibacillaceae</taxon>
        <taxon>Paenibacillus</taxon>
    </lineage>
</organism>
<protein>
    <recommendedName>
        <fullName evidence="4">DUF805 domain-containing protein</fullName>
    </recommendedName>
</protein>
<dbReference type="Pfam" id="PF05656">
    <property type="entry name" value="DUF805"/>
    <property type="match status" value="1"/>
</dbReference>
<accession>A0ABX3EKY4</accession>
<evidence type="ECO:0000256" key="1">
    <source>
        <dbReference type="SAM" id="Phobius"/>
    </source>
</evidence>
<keyword evidence="1" id="KW-0472">Membrane</keyword>
<keyword evidence="1" id="KW-0812">Transmembrane</keyword>
<evidence type="ECO:0000313" key="2">
    <source>
        <dbReference type="EMBL" id="OKP85214.1"/>
    </source>
</evidence>
<feature type="transmembrane region" description="Helical" evidence="1">
    <location>
        <begin position="21"/>
        <end position="40"/>
    </location>
</feature>
<sequence>MQWYIKALKNYRGFTGRATRTEYWMFFLFNIIFFIALAFLQEMLGIIHLLTPLYSLAMFLPSLAVLLRRLHDSGKSGWWVLFCLIPMVGFVILTVFACLPSEGNNKYGSNFNY</sequence>
<evidence type="ECO:0000313" key="3">
    <source>
        <dbReference type="Proteomes" id="UP000186058"/>
    </source>
</evidence>
<dbReference type="EMBL" id="LVWI01000047">
    <property type="protein sequence ID" value="OKP85214.1"/>
    <property type="molecule type" value="Genomic_DNA"/>
</dbReference>
<feature type="transmembrane region" description="Helical" evidence="1">
    <location>
        <begin position="46"/>
        <end position="66"/>
    </location>
</feature>
<dbReference type="Proteomes" id="UP000186058">
    <property type="component" value="Unassembled WGS sequence"/>
</dbReference>
<proteinExistence type="predicted"/>
<comment type="caution">
    <text evidence="2">The sequence shown here is derived from an EMBL/GenBank/DDBJ whole genome shotgun (WGS) entry which is preliminary data.</text>
</comment>
<feature type="transmembrane region" description="Helical" evidence="1">
    <location>
        <begin position="78"/>
        <end position="97"/>
    </location>
</feature>
<gene>
    <name evidence="2" type="ORF">A3844_17275</name>
</gene>
<reference evidence="2 3" key="1">
    <citation type="submission" date="2016-03" db="EMBL/GenBank/DDBJ databases">
        <authorList>
            <person name="Sant'Anna F.H."/>
            <person name="Ambrosini A."/>
            <person name="Souza R."/>
            <person name="Bach E."/>
            <person name="Fernandes G."/>
            <person name="Balsanelli E."/>
            <person name="Baura V.A."/>
            <person name="Souza E.M."/>
            <person name="Passaglia L."/>
        </authorList>
    </citation>
    <scope>NUCLEOTIDE SEQUENCE [LARGE SCALE GENOMIC DNA]</scope>
    <source>
        <strain evidence="2 3">P26E</strain>
    </source>
</reference>
<dbReference type="PANTHER" id="PTHR34980:SF2">
    <property type="entry name" value="INNER MEMBRANE PROTEIN YHAH-RELATED"/>
    <property type="match status" value="1"/>
</dbReference>
<dbReference type="RefSeq" id="WP_074108077.1">
    <property type="nucleotide sequence ID" value="NZ_LVWI01000047.1"/>
</dbReference>
<dbReference type="PANTHER" id="PTHR34980">
    <property type="entry name" value="INNER MEMBRANE PROTEIN-RELATED-RELATED"/>
    <property type="match status" value="1"/>
</dbReference>
<keyword evidence="1" id="KW-1133">Transmembrane helix</keyword>
<name>A0ABX3EKY4_9BACL</name>
<dbReference type="InterPro" id="IPR008523">
    <property type="entry name" value="DUF805"/>
</dbReference>
<evidence type="ECO:0008006" key="4">
    <source>
        <dbReference type="Google" id="ProtNLM"/>
    </source>
</evidence>